<accession>A0A8S5QP33</accession>
<name>A0A8S5QP33_9CAUD</name>
<organism evidence="1">
    <name type="scientific">Siphoviridae sp. ctsoB6</name>
    <dbReference type="NCBI Taxonomy" id="2826487"/>
    <lineage>
        <taxon>Viruses</taxon>
        <taxon>Duplodnaviria</taxon>
        <taxon>Heunggongvirae</taxon>
        <taxon>Uroviricota</taxon>
        <taxon>Caudoviricetes</taxon>
    </lineage>
</organism>
<proteinExistence type="predicted"/>
<evidence type="ECO:0000313" key="1">
    <source>
        <dbReference type="EMBL" id="DAE20770.1"/>
    </source>
</evidence>
<sequence length="250" mass="28938">MSNYAYRDIERKIVLYSSQAIKEDRNETFYCPNPKCEAKLYICAIEGSKSAYFRATKPMYKHILNCPFGTSSSEFDKNKFDESEFVFNNAIDGLLSVTGNPKEEKKIDGHSIGEPKAHPLRTLKQIYSMCKSMPVNLKYGDKEIGEMLLDDRSEYRYPRGCFGKKIIEAAVKGKLYDNEKKEIYLVAPMYSHKYSFILSFFDEITYKTIRSEIYNNRDKIIVVAGEWKSSGIYNSFITHVYGRKQVAIIK</sequence>
<protein>
    <submittedName>
        <fullName evidence="1">Uncharacterized protein</fullName>
    </submittedName>
</protein>
<dbReference type="EMBL" id="BK015700">
    <property type="protein sequence ID" value="DAE20770.1"/>
    <property type="molecule type" value="Genomic_DNA"/>
</dbReference>
<reference evidence="1" key="1">
    <citation type="journal article" date="2021" name="Proc. Natl. Acad. Sci. U.S.A.">
        <title>A Catalog of Tens of Thousands of Viruses from Human Metagenomes Reveals Hidden Associations with Chronic Diseases.</title>
        <authorList>
            <person name="Tisza M.J."/>
            <person name="Buck C.B."/>
        </authorList>
    </citation>
    <scope>NUCLEOTIDE SEQUENCE</scope>
    <source>
        <strain evidence="1">CtsoB6</strain>
    </source>
</reference>